<evidence type="ECO:0000256" key="1">
    <source>
        <dbReference type="ARBA" id="ARBA00004571"/>
    </source>
</evidence>
<dbReference type="GO" id="GO:0015344">
    <property type="term" value="F:siderophore uptake transmembrane transporter activity"/>
    <property type="evidence" value="ECO:0007669"/>
    <property type="project" value="TreeGrafter"/>
</dbReference>
<evidence type="ECO:0000313" key="13">
    <source>
        <dbReference type="Proteomes" id="UP000610746"/>
    </source>
</evidence>
<evidence type="ECO:0000256" key="6">
    <source>
        <dbReference type="ARBA" id="ARBA00023136"/>
    </source>
</evidence>
<keyword evidence="2" id="KW-0813">Transport</keyword>
<evidence type="ECO:0000256" key="2">
    <source>
        <dbReference type="ARBA" id="ARBA00022448"/>
    </source>
</evidence>
<dbReference type="GO" id="GO:0044718">
    <property type="term" value="P:siderophore transmembrane transport"/>
    <property type="evidence" value="ECO:0007669"/>
    <property type="project" value="TreeGrafter"/>
</dbReference>
<keyword evidence="7" id="KW-0998">Cell outer membrane</keyword>
<evidence type="ECO:0000256" key="5">
    <source>
        <dbReference type="ARBA" id="ARBA00022729"/>
    </source>
</evidence>
<evidence type="ECO:0000256" key="7">
    <source>
        <dbReference type="ARBA" id="ARBA00023237"/>
    </source>
</evidence>
<reference evidence="12" key="1">
    <citation type="submission" date="2020-05" db="EMBL/GenBank/DDBJ databases">
        <title>Genomic Encyclopedia of Type Strains, Phase IV (KMG-V): Genome sequencing to study the core and pangenomes of soil and plant-associated prokaryotes.</title>
        <authorList>
            <person name="Whitman W."/>
        </authorList>
    </citation>
    <scope>NUCLEOTIDE SEQUENCE</scope>
    <source>
        <strain evidence="12">16F</strain>
    </source>
</reference>
<keyword evidence="5 9" id="KW-0732">Signal</keyword>
<dbReference type="Gene3D" id="2.170.130.10">
    <property type="entry name" value="TonB-dependent receptor, plug domain"/>
    <property type="match status" value="1"/>
</dbReference>
<comment type="subcellular location">
    <subcellularLocation>
        <location evidence="1">Cell outer membrane</location>
        <topology evidence="1">Multi-pass membrane protein</topology>
    </subcellularLocation>
</comment>
<name>A0A8J8K761_9FLAO</name>
<dbReference type="Proteomes" id="UP000610746">
    <property type="component" value="Unassembled WGS sequence"/>
</dbReference>
<evidence type="ECO:0000259" key="11">
    <source>
        <dbReference type="Pfam" id="PF14905"/>
    </source>
</evidence>
<feature type="signal peptide" evidence="9">
    <location>
        <begin position="1"/>
        <end position="28"/>
    </location>
</feature>
<keyword evidence="13" id="KW-1185">Reference proteome</keyword>
<dbReference type="GO" id="GO:0009279">
    <property type="term" value="C:cell outer membrane"/>
    <property type="evidence" value="ECO:0007669"/>
    <property type="project" value="UniProtKB-SubCell"/>
</dbReference>
<comment type="caution">
    <text evidence="12">The sequence shown here is derived from an EMBL/GenBank/DDBJ whole genome shotgun (WGS) entry which is preliminary data.</text>
</comment>
<dbReference type="SUPFAM" id="SSF49464">
    <property type="entry name" value="Carboxypeptidase regulatory domain-like"/>
    <property type="match status" value="1"/>
</dbReference>
<feature type="chain" id="PRO_5035296768" evidence="9">
    <location>
        <begin position="29"/>
        <end position="835"/>
    </location>
</feature>
<keyword evidence="4" id="KW-0812">Transmembrane</keyword>
<proteinExistence type="predicted"/>
<keyword evidence="12" id="KW-0675">Receptor</keyword>
<evidence type="ECO:0000259" key="10">
    <source>
        <dbReference type="Pfam" id="PF07715"/>
    </source>
</evidence>
<sequence>MNSHIIQKSIKKPAVIAFLLLASSLAFSQEKLPITTKIVDSQNLPVAYASISFSNSESITNSDAALSDEEGNITLSLMPGKYTITIEAFDFKKAVFTRTIEKPGEIENFKIEFAKSENLTPTQNIEGVVIQAQSTKPYRVELDKKVYDPSSDLISKGGNLQDVLANVPSIAVDTDGTVSMRGNSNIRFLINGKPSALLGIDSGADALRSIPADQIDRIEVITNPSSKFEASGSAGILNIILKKTKGRGFNGTVTGNLGYLPQTSLNANLSWKVNNWNYFVNGGGGYNERESKNTNDAKYFDSNNSITGYTEQDSKNTNKNDSYNVNTGFNVDITDKTSINASGLLRTFESESFSNVNYKTLDASKNLLDNSRRYTVGNGDNFTWQVDAGLDHKFDDKGQILTASISLQQSDNKNNSLVEESSNNIFILNNNINQNTINKTLVGKVDYELPIGEKSKVEAGYRIDQNTNDYDYKVTESFDQVNFNVLNDFTSKTIYKERTQAAYAQFKSKTGKVGYQLGLRAENSNITVDFNNLSGTNSDIKKNYTGLFPSVFLSYDVGENDDNQLLLNYSRRINRPRSYFLIPFSSFSDNRNQFFGNPDLNPEYTNSFELGYAIQKKKFTINPTLYYKRTVGETQFVVTRENLTSDNFVTRPYNIGAETQYGLDLNFTADILPWYKVLGSMELFGYKVEGMFDDPALVSTPIDFSGDGFSSRLRLTNTFKIDKTFNMQLQGFYSGGEKTAFQDRKGLYTINFGASKTVLNGDGTITFNIQDIFNTRARTVTSFGDGFERESYNQWNPRQVSLGFSYRFKQGEKVTQKKAKRDINNNGGGDEEPPM</sequence>
<evidence type="ECO:0000256" key="8">
    <source>
        <dbReference type="SAM" id="MobiDB-lite"/>
    </source>
</evidence>
<dbReference type="InterPro" id="IPR012910">
    <property type="entry name" value="Plug_dom"/>
</dbReference>
<dbReference type="Pfam" id="PF07715">
    <property type="entry name" value="Plug"/>
    <property type="match status" value="1"/>
</dbReference>
<keyword evidence="3" id="KW-1134">Transmembrane beta strand</keyword>
<evidence type="ECO:0000256" key="3">
    <source>
        <dbReference type="ARBA" id="ARBA00022452"/>
    </source>
</evidence>
<protein>
    <submittedName>
        <fullName evidence="12">Outer membrane receptor protein involved in Fe transport</fullName>
    </submittedName>
</protein>
<dbReference type="EMBL" id="JABSNO010000004">
    <property type="protein sequence ID" value="NRS91668.1"/>
    <property type="molecule type" value="Genomic_DNA"/>
</dbReference>
<feature type="domain" description="Outer membrane protein beta-barrel" evidence="11">
    <location>
        <begin position="392"/>
        <end position="806"/>
    </location>
</feature>
<dbReference type="RefSeq" id="WP_173778292.1">
    <property type="nucleotide sequence ID" value="NZ_JABSNO010000004.1"/>
</dbReference>
<dbReference type="InterPro" id="IPR036942">
    <property type="entry name" value="Beta-barrel_TonB_sf"/>
</dbReference>
<dbReference type="AlphaFoldDB" id="A0A8J8K761"/>
<evidence type="ECO:0000313" key="12">
    <source>
        <dbReference type="EMBL" id="NRS91668.1"/>
    </source>
</evidence>
<feature type="region of interest" description="Disordered" evidence="8">
    <location>
        <begin position="813"/>
        <end position="835"/>
    </location>
</feature>
<dbReference type="PANTHER" id="PTHR30069:SF29">
    <property type="entry name" value="HEMOGLOBIN AND HEMOGLOBIN-HAPTOGLOBIN-BINDING PROTEIN 1-RELATED"/>
    <property type="match status" value="1"/>
</dbReference>
<dbReference type="InterPro" id="IPR008969">
    <property type="entry name" value="CarboxyPept-like_regulatory"/>
</dbReference>
<dbReference type="Gene3D" id="2.60.40.1120">
    <property type="entry name" value="Carboxypeptidase-like, regulatory domain"/>
    <property type="match status" value="1"/>
</dbReference>
<dbReference type="InterPro" id="IPR039426">
    <property type="entry name" value="TonB-dep_rcpt-like"/>
</dbReference>
<feature type="domain" description="TonB-dependent receptor plug" evidence="10">
    <location>
        <begin position="157"/>
        <end position="235"/>
    </location>
</feature>
<dbReference type="Pfam" id="PF14905">
    <property type="entry name" value="OMP_b-brl_3"/>
    <property type="match status" value="1"/>
</dbReference>
<keyword evidence="6" id="KW-0472">Membrane</keyword>
<dbReference type="Gene3D" id="2.40.170.20">
    <property type="entry name" value="TonB-dependent receptor, beta-barrel domain"/>
    <property type="match status" value="1"/>
</dbReference>
<dbReference type="InterPro" id="IPR037066">
    <property type="entry name" value="Plug_dom_sf"/>
</dbReference>
<gene>
    <name evidence="12" type="ORF">HNQ03_000735</name>
</gene>
<organism evidence="12 13">
    <name type="scientific">Frigoriflavimonas asaccharolytica</name>
    <dbReference type="NCBI Taxonomy" id="2735899"/>
    <lineage>
        <taxon>Bacteria</taxon>
        <taxon>Pseudomonadati</taxon>
        <taxon>Bacteroidota</taxon>
        <taxon>Flavobacteriia</taxon>
        <taxon>Flavobacteriales</taxon>
        <taxon>Weeksellaceae</taxon>
        <taxon>Frigoriflavimonas</taxon>
    </lineage>
</organism>
<evidence type="ECO:0000256" key="4">
    <source>
        <dbReference type="ARBA" id="ARBA00022692"/>
    </source>
</evidence>
<dbReference type="PANTHER" id="PTHR30069">
    <property type="entry name" value="TONB-DEPENDENT OUTER MEMBRANE RECEPTOR"/>
    <property type="match status" value="1"/>
</dbReference>
<evidence type="ECO:0000256" key="9">
    <source>
        <dbReference type="SAM" id="SignalP"/>
    </source>
</evidence>
<accession>A0A8J8K761</accession>
<dbReference type="InterPro" id="IPR041700">
    <property type="entry name" value="OMP_b-brl_3"/>
</dbReference>
<dbReference type="SUPFAM" id="SSF56935">
    <property type="entry name" value="Porins"/>
    <property type="match status" value="1"/>
</dbReference>